<evidence type="ECO:0000256" key="1">
    <source>
        <dbReference type="SAM" id="Phobius"/>
    </source>
</evidence>
<dbReference type="Proteomes" id="UP000248706">
    <property type="component" value="Unassembled WGS sequence"/>
</dbReference>
<dbReference type="OrthoDB" id="1227404at2"/>
<organism evidence="2 3">
    <name type="scientific">Thermogemmatispora tikiterensis</name>
    <dbReference type="NCBI Taxonomy" id="1825093"/>
    <lineage>
        <taxon>Bacteria</taxon>
        <taxon>Bacillati</taxon>
        <taxon>Chloroflexota</taxon>
        <taxon>Ktedonobacteria</taxon>
        <taxon>Thermogemmatisporales</taxon>
        <taxon>Thermogemmatisporaceae</taxon>
        <taxon>Thermogemmatispora</taxon>
    </lineage>
</organism>
<keyword evidence="3" id="KW-1185">Reference proteome</keyword>
<keyword evidence="1" id="KW-1133">Transmembrane helix</keyword>
<evidence type="ECO:0000313" key="3">
    <source>
        <dbReference type="Proteomes" id="UP000248706"/>
    </source>
</evidence>
<dbReference type="Gene3D" id="3.30.870.10">
    <property type="entry name" value="Endonuclease Chain A"/>
    <property type="match status" value="1"/>
</dbReference>
<sequence length="314" mass="35313">MANVSVCLVHQPLEKLEEIAQRYRGMDLELAVAYISPGGVLNLSQLIKAARCTRITVGIAPINRVVAFRQLQELGAEVFVDLAESGSTFQPKVYYGVNKGLAWAMIGSSNLTSSGLDLNIELNLLIEGQRFTELFTRLEALLEGYRLQAHPLTEDLYRSLEATEQGLGRHIRERDYTDYLRKEGMPAAVCPAFVVPEPLQRQAWKSWSTIYRGRAWSTPIKCFFVLSCWIILMIATSFCNIMLLPAFISSTSFEIREGYRVRNSEVGVEQRLMIQSLKKAPSLTSYVLIPFHVLNVEGGWKPVPKGTTTLSIRH</sequence>
<dbReference type="CDD" id="cd09117">
    <property type="entry name" value="PLDc_Bfil_DEXD_like"/>
    <property type="match status" value="1"/>
</dbReference>
<gene>
    <name evidence="2" type="ORF">A4R35_13000</name>
</gene>
<dbReference type="EMBL" id="MCIF01000002">
    <property type="protein sequence ID" value="RAQ96458.1"/>
    <property type="molecule type" value="Genomic_DNA"/>
</dbReference>
<comment type="caution">
    <text evidence="2">The sequence shown here is derived from an EMBL/GenBank/DDBJ whole genome shotgun (WGS) entry which is preliminary data.</text>
</comment>
<reference evidence="2 3" key="1">
    <citation type="submission" date="2016-08" db="EMBL/GenBank/DDBJ databases">
        <title>Analysis of Carbohydrate Active Enzymes in Thermogemmatispora T81 Reveals Carbohydrate Degradation Ability.</title>
        <authorList>
            <person name="Tomazini A."/>
            <person name="Lal S."/>
            <person name="Stott M."/>
            <person name="Henrissat B."/>
            <person name="Polikarpov I."/>
            <person name="Sparling R."/>
            <person name="Levin D.B."/>
        </authorList>
    </citation>
    <scope>NUCLEOTIDE SEQUENCE [LARGE SCALE GENOMIC DNA]</scope>
    <source>
        <strain evidence="2 3">T81</strain>
    </source>
</reference>
<dbReference type="SUPFAM" id="SSF56024">
    <property type="entry name" value="Phospholipase D/nuclease"/>
    <property type="match status" value="1"/>
</dbReference>
<evidence type="ECO:0000313" key="2">
    <source>
        <dbReference type="EMBL" id="RAQ96458.1"/>
    </source>
</evidence>
<dbReference type="AlphaFoldDB" id="A0A328VF80"/>
<name>A0A328VF80_9CHLR</name>
<accession>A0A328VF80</accession>
<keyword evidence="1" id="KW-0812">Transmembrane</keyword>
<feature type="transmembrane region" description="Helical" evidence="1">
    <location>
        <begin position="223"/>
        <end position="248"/>
    </location>
</feature>
<keyword evidence="1" id="KW-0472">Membrane</keyword>
<dbReference type="RefSeq" id="WP_112430046.1">
    <property type="nucleotide sequence ID" value="NZ_MCIF01000002.1"/>
</dbReference>
<protein>
    <submittedName>
        <fullName evidence="2">Uncharacterized protein</fullName>
    </submittedName>
</protein>
<proteinExistence type="predicted"/>